<dbReference type="Gene3D" id="3.40.30.10">
    <property type="entry name" value="Glutaredoxin"/>
    <property type="match status" value="1"/>
</dbReference>
<organism evidence="5 6">
    <name type="scientific">Parasediminibacterium paludis</name>
    <dbReference type="NCBI Taxonomy" id="908966"/>
    <lineage>
        <taxon>Bacteria</taxon>
        <taxon>Pseudomonadati</taxon>
        <taxon>Bacteroidota</taxon>
        <taxon>Chitinophagia</taxon>
        <taxon>Chitinophagales</taxon>
        <taxon>Chitinophagaceae</taxon>
        <taxon>Parasediminibacterium</taxon>
    </lineage>
</organism>
<dbReference type="PROSITE" id="PS00460">
    <property type="entry name" value="GLUTATHIONE_PEROXID_1"/>
    <property type="match status" value="1"/>
</dbReference>
<dbReference type="Proteomes" id="UP001595906">
    <property type="component" value="Unassembled WGS sequence"/>
</dbReference>
<sequence length="195" mass="22228">MTVKQRILKTIYPLIMLKGKWLPSKIDIQKNVVLAPSTTSIYDLELVLNDGNTITLNKYKGQKLVIVNTASDCGYTGQYDELESVYTEYKGKVMVIAFPANNFQNQESADDNTIAQFCRMNYGISFPIAKKTSVIKNTHQHPIFQWLSSKEKNGWCRQAPIWNFCKYVINEEGILTHFFSQNISPTSKVFLASLV</sequence>
<evidence type="ECO:0000256" key="1">
    <source>
        <dbReference type="ARBA" id="ARBA00006926"/>
    </source>
</evidence>
<evidence type="ECO:0000256" key="4">
    <source>
        <dbReference type="RuleBase" id="RU000499"/>
    </source>
</evidence>
<keyword evidence="2 4" id="KW-0575">Peroxidase</keyword>
<dbReference type="SUPFAM" id="SSF52833">
    <property type="entry name" value="Thioredoxin-like"/>
    <property type="match status" value="1"/>
</dbReference>
<accession>A0ABV8PZK7</accession>
<keyword evidence="3 4" id="KW-0560">Oxidoreductase</keyword>
<reference evidence="6" key="1">
    <citation type="journal article" date="2019" name="Int. J. Syst. Evol. Microbiol.">
        <title>The Global Catalogue of Microorganisms (GCM) 10K type strain sequencing project: providing services to taxonomists for standard genome sequencing and annotation.</title>
        <authorList>
            <consortium name="The Broad Institute Genomics Platform"/>
            <consortium name="The Broad Institute Genome Sequencing Center for Infectious Disease"/>
            <person name="Wu L."/>
            <person name="Ma J."/>
        </authorList>
    </citation>
    <scope>NUCLEOTIDE SEQUENCE [LARGE SCALE GENOMIC DNA]</scope>
    <source>
        <strain evidence="6">CECT 8010</strain>
    </source>
</reference>
<evidence type="ECO:0000313" key="6">
    <source>
        <dbReference type="Proteomes" id="UP001595906"/>
    </source>
</evidence>
<dbReference type="EMBL" id="JBHSDC010000029">
    <property type="protein sequence ID" value="MFC4233402.1"/>
    <property type="molecule type" value="Genomic_DNA"/>
</dbReference>
<dbReference type="PRINTS" id="PR01011">
    <property type="entry name" value="GLUTPROXDASE"/>
</dbReference>
<dbReference type="RefSeq" id="WP_379015666.1">
    <property type="nucleotide sequence ID" value="NZ_JBHSDC010000029.1"/>
</dbReference>
<proteinExistence type="inferred from homology"/>
<dbReference type="InterPro" id="IPR000889">
    <property type="entry name" value="Glutathione_peroxidase"/>
</dbReference>
<dbReference type="GO" id="GO:0004601">
    <property type="term" value="F:peroxidase activity"/>
    <property type="evidence" value="ECO:0007669"/>
    <property type="project" value="UniProtKB-KW"/>
</dbReference>
<comment type="caution">
    <text evidence="5">The sequence shown here is derived from an EMBL/GenBank/DDBJ whole genome shotgun (WGS) entry which is preliminary data.</text>
</comment>
<evidence type="ECO:0000256" key="2">
    <source>
        <dbReference type="ARBA" id="ARBA00022559"/>
    </source>
</evidence>
<evidence type="ECO:0000256" key="3">
    <source>
        <dbReference type="ARBA" id="ARBA00023002"/>
    </source>
</evidence>
<dbReference type="PROSITE" id="PS51355">
    <property type="entry name" value="GLUTATHIONE_PEROXID_3"/>
    <property type="match status" value="1"/>
</dbReference>
<dbReference type="InterPro" id="IPR036249">
    <property type="entry name" value="Thioredoxin-like_sf"/>
</dbReference>
<name>A0ABV8PZK7_9BACT</name>
<dbReference type="CDD" id="cd00340">
    <property type="entry name" value="GSH_Peroxidase"/>
    <property type="match status" value="1"/>
</dbReference>
<evidence type="ECO:0000313" key="5">
    <source>
        <dbReference type="EMBL" id="MFC4233402.1"/>
    </source>
</evidence>
<protein>
    <recommendedName>
        <fullName evidence="4">Glutathione peroxidase</fullName>
    </recommendedName>
</protein>
<gene>
    <name evidence="5" type="ORF">ACFOW1_15990</name>
</gene>
<comment type="similarity">
    <text evidence="1 4">Belongs to the glutathione peroxidase family.</text>
</comment>
<dbReference type="Pfam" id="PF00255">
    <property type="entry name" value="GSHPx"/>
    <property type="match status" value="1"/>
</dbReference>
<dbReference type="PANTHER" id="PTHR11592:SF134">
    <property type="entry name" value="PHOSPHOLIPID HYDROPEROXIDE GLUTATHIONE PEROXIDASE"/>
    <property type="match status" value="1"/>
</dbReference>
<keyword evidence="6" id="KW-1185">Reference proteome</keyword>
<dbReference type="InterPro" id="IPR029759">
    <property type="entry name" value="GPX_AS"/>
</dbReference>
<dbReference type="PANTHER" id="PTHR11592">
    <property type="entry name" value="GLUTATHIONE PEROXIDASE"/>
    <property type="match status" value="1"/>
</dbReference>